<proteinExistence type="predicted"/>
<accession>A0A1G6X7N6</accession>
<reference evidence="4 5" key="2">
    <citation type="submission" date="2016-10" db="EMBL/GenBank/DDBJ databases">
        <authorList>
            <person name="Varghese N."/>
            <person name="Submissions S."/>
        </authorList>
    </citation>
    <scope>NUCLEOTIDE SEQUENCE [LARGE SCALE GENOMIC DNA]</scope>
    <source>
        <strain evidence="2 5">CDM_1</strain>
        <strain evidence="4">CDM_6</strain>
    </source>
</reference>
<keyword evidence="1" id="KW-0472">Membrane</keyword>
<keyword evidence="1" id="KW-1133">Transmembrane helix</keyword>
<keyword evidence="4" id="KW-1185">Reference proteome</keyword>
<dbReference type="AlphaFoldDB" id="A0A1G6X7N6"/>
<evidence type="ECO:0000313" key="5">
    <source>
        <dbReference type="Proteomes" id="UP000324021"/>
    </source>
</evidence>
<name>A0A1G6X7N6_9EURY</name>
<protein>
    <submittedName>
        <fullName evidence="2">Uncharacterized protein</fullName>
    </submittedName>
</protein>
<evidence type="ECO:0000313" key="4">
    <source>
        <dbReference type="Proteomes" id="UP000199320"/>
    </source>
</evidence>
<dbReference type="EMBL" id="FMZP01000044">
    <property type="protein sequence ID" value="SDD74162.1"/>
    <property type="molecule type" value="Genomic_DNA"/>
</dbReference>
<keyword evidence="1" id="KW-0812">Transmembrane</keyword>
<feature type="transmembrane region" description="Helical" evidence="1">
    <location>
        <begin position="63"/>
        <end position="86"/>
    </location>
</feature>
<evidence type="ECO:0000256" key="1">
    <source>
        <dbReference type="SAM" id="Phobius"/>
    </source>
</evidence>
<dbReference type="Proteomes" id="UP000324021">
    <property type="component" value="Unassembled WGS sequence"/>
</dbReference>
<evidence type="ECO:0000313" key="2">
    <source>
        <dbReference type="EMBL" id="SDD74162.1"/>
    </source>
</evidence>
<organism evidence="2 5">
    <name type="scientific">Natrinema hispanicum</name>
    <dbReference type="NCBI Taxonomy" id="392421"/>
    <lineage>
        <taxon>Archaea</taxon>
        <taxon>Methanobacteriati</taxon>
        <taxon>Methanobacteriota</taxon>
        <taxon>Stenosarchaea group</taxon>
        <taxon>Halobacteria</taxon>
        <taxon>Halobacteriales</taxon>
        <taxon>Natrialbaceae</taxon>
        <taxon>Natrinema</taxon>
    </lineage>
</organism>
<evidence type="ECO:0000313" key="3">
    <source>
        <dbReference type="EMBL" id="SEU05885.1"/>
    </source>
</evidence>
<dbReference type="Proteomes" id="UP000199320">
    <property type="component" value="Unassembled WGS sequence"/>
</dbReference>
<dbReference type="EMBL" id="FOIC01000034">
    <property type="protein sequence ID" value="SEU05885.1"/>
    <property type="molecule type" value="Genomic_DNA"/>
</dbReference>
<sequence>MALLSSLRDDPYLRRPAVASLLLLTVVLLGDQVLTVAFADIGGSGLPAWLPQSGTIGQTVASYLLLFDVLKYIALPVTLLWLAYAYGRHRATGPAN</sequence>
<reference evidence="3" key="1">
    <citation type="submission" date="2016-10" db="EMBL/GenBank/DDBJ databases">
        <authorList>
            <person name="de Groot N.N."/>
        </authorList>
    </citation>
    <scope>NUCLEOTIDE SEQUENCE [LARGE SCALE GENOMIC DNA]</scope>
    <source>
        <strain evidence="3">CDM_6</strain>
    </source>
</reference>
<gene>
    <name evidence="3" type="ORF">SAMN04488694_13411</name>
    <name evidence="2" type="ORF">SAMN05192552_104413</name>
</gene>